<keyword evidence="5" id="KW-0846">Cobalamin</keyword>
<name>A0A382X7Y7_9ZZZZ</name>
<evidence type="ECO:0000256" key="12">
    <source>
        <dbReference type="ARBA" id="ARBA00047754"/>
    </source>
</evidence>
<dbReference type="GO" id="GO:0004748">
    <property type="term" value="F:ribonucleoside-diphosphate reductase activity, thioredoxin disulfide as acceptor"/>
    <property type="evidence" value="ECO:0007669"/>
    <property type="project" value="UniProtKB-EC"/>
</dbReference>
<protein>
    <recommendedName>
        <fullName evidence="4">Vitamin B12-dependent ribonucleotide reductase</fullName>
        <ecNumber evidence="3">1.17.4.1</ecNumber>
    </recommendedName>
    <alternativeName>
        <fullName evidence="11">Ribonucleoside-diphosphate reductase NrdJ</fullName>
    </alternativeName>
</protein>
<feature type="non-terminal residue" evidence="14">
    <location>
        <position position="1"/>
    </location>
</feature>
<sequence length="145" mass="15835">NFDENEKPFEVFATLGKAGSTESAHLEAISRLVTMSLRAGVEPNEIIGHLRGITDDPIWDTGTLVRSAPDAVALVLSRHLTLSGEGKTKYSIESEIQPQLFVKPQSKPLDELTSNNQSCPECNIGTLIHQEGCMRCTSCGYNKCE</sequence>
<dbReference type="InterPro" id="IPR024434">
    <property type="entry name" value="TSCPD_dom"/>
</dbReference>
<evidence type="ECO:0000256" key="1">
    <source>
        <dbReference type="ARBA" id="ARBA00001922"/>
    </source>
</evidence>
<evidence type="ECO:0000256" key="6">
    <source>
        <dbReference type="ARBA" id="ARBA00022634"/>
    </source>
</evidence>
<evidence type="ECO:0000256" key="4">
    <source>
        <dbReference type="ARBA" id="ARBA00014409"/>
    </source>
</evidence>
<dbReference type="EC" id="1.17.4.1" evidence="3"/>
<evidence type="ECO:0000256" key="11">
    <source>
        <dbReference type="ARBA" id="ARBA00033050"/>
    </source>
</evidence>
<evidence type="ECO:0000256" key="5">
    <source>
        <dbReference type="ARBA" id="ARBA00022628"/>
    </source>
</evidence>
<dbReference type="GO" id="GO:0000166">
    <property type="term" value="F:nucleotide binding"/>
    <property type="evidence" value="ECO:0007669"/>
    <property type="project" value="UniProtKB-KW"/>
</dbReference>
<dbReference type="InterPro" id="IPR050862">
    <property type="entry name" value="RdRp_reductase_class-2"/>
</dbReference>
<keyword evidence="7" id="KW-0547">Nucleotide-binding</keyword>
<dbReference type="PANTHER" id="PTHR43371">
    <property type="entry name" value="VITAMIN B12-DEPENDENT RIBONUCLEOTIDE REDUCTASE"/>
    <property type="match status" value="1"/>
</dbReference>
<dbReference type="GO" id="GO:0031419">
    <property type="term" value="F:cobalamin binding"/>
    <property type="evidence" value="ECO:0007669"/>
    <property type="project" value="UniProtKB-KW"/>
</dbReference>
<keyword evidence="6" id="KW-0237">DNA synthesis</keyword>
<evidence type="ECO:0000256" key="7">
    <source>
        <dbReference type="ARBA" id="ARBA00022741"/>
    </source>
</evidence>
<organism evidence="14">
    <name type="scientific">marine metagenome</name>
    <dbReference type="NCBI Taxonomy" id="408172"/>
    <lineage>
        <taxon>unclassified sequences</taxon>
        <taxon>metagenomes</taxon>
        <taxon>ecological metagenomes</taxon>
    </lineage>
</organism>
<dbReference type="PANTHER" id="PTHR43371:SF1">
    <property type="entry name" value="RIBONUCLEOSIDE-DIPHOSPHATE REDUCTASE"/>
    <property type="match status" value="1"/>
</dbReference>
<dbReference type="AlphaFoldDB" id="A0A382X7Y7"/>
<comment type="similarity">
    <text evidence="2">Belongs to the ribonucleoside diphosphate reductase class-2 family.</text>
</comment>
<evidence type="ECO:0000256" key="9">
    <source>
        <dbReference type="ARBA" id="ARBA00023285"/>
    </source>
</evidence>
<evidence type="ECO:0000256" key="8">
    <source>
        <dbReference type="ARBA" id="ARBA00023002"/>
    </source>
</evidence>
<accession>A0A382X7Y7</accession>
<dbReference type="EMBL" id="UINC01165737">
    <property type="protein sequence ID" value="SVD67297.1"/>
    <property type="molecule type" value="Genomic_DNA"/>
</dbReference>
<evidence type="ECO:0000256" key="10">
    <source>
        <dbReference type="ARBA" id="ARBA00025437"/>
    </source>
</evidence>
<comment type="cofactor">
    <cofactor evidence="1">
        <name>adenosylcob(III)alamin</name>
        <dbReference type="ChEBI" id="CHEBI:18408"/>
    </cofactor>
</comment>
<evidence type="ECO:0000256" key="2">
    <source>
        <dbReference type="ARBA" id="ARBA00007405"/>
    </source>
</evidence>
<dbReference type="GO" id="GO:0071897">
    <property type="term" value="P:DNA biosynthetic process"/>
    <property type="evidence" value="ECO:0007669"/>
    <property type="project" value="UniProtKB-KW"/>
</dbReference>
<reference evidence="14" key="1">
    <citation type="submission" date="2018-05" db="EMBL/GenBank/DDBJ databases">
        <authorList>
            <person name="Lanie J.A."/>
            <person name="Ng W.-L."/>
            <person name="Kazmierczak K.M."/>
            <person name="Andrzejewski T.M."/>
            <person name="Davidsen T.M."/>
            <person name="Wayne K.J."/>
            <person name="Tettelin H."/>
            <person name="Glass J.I."/>
            <person name="Rusch D."/>
            <person name="Podicherti R."/>
            <person name="Tsui H.-C.T."/>
            <person name="Winkler M.E."/>
        </authorList>
    </citation>
    <scope>NUCLEOTIDE SEQUENCE</scope>
</reference>
<evidence type="ECO:0000256" key="3">
    <source>
        <dbReference type="ARBA" id="ARBA00012274"/>
    </source>
</evidence>
<keyword evidence="8" id="KW-0560">Oxidoreductase</keyword>
<dbReference type="Pfam" id="PF12637">
    <property type="entry name" value="TSCPD"/>
    <property type="match status" value="1"/>
</dbReference>
<comment type="catalytic activity">
    <reaction evidence="12">
        <text>a 2'-deoxyribonucleoside 5'-diphosphate + [thioredoxin]-disulfide + H2O = a ribonucleoside 5'-diphosphate + [thioredoxin]-dithiol</text>
        <dbReference type="Rhea" id="RHEA:23252"/>
        <dbReference type="Rhea" id="RHEA-COMP:10698"/>
        <dbReference type="Rhea" id="RHEA-COMP:10700"/>
        <dbReference type="ChEBI" id="CHEBI:15377"/>
        <dbReference type="ChEBI" id="CHEBI:29950"/>
        <dbReference type="ChEBI" id="CHEBI:50058"/>
        <dbReference type="ChEBI" id="CHEBI:57930"/>
        <dbReference type="ChEBI" id="CHEBI:73316"/>
        <dbReference type="EC" id="1.17.4.1"/>
    </reaction>
</comment>
<evidence type="ECO:0000313" key="14">
    <source>
        <dbReference type="EMBL" id="SVD67297.1"/>
    </source>
</evidence>
<comment type="function">
    <text evidence="10">Catalyzes the reduction of ribonucleotides to deoxyribonucleotides. May function to provide a pool of deoxyribonucleotide precursors for DNA repair during oxygen limitation and/or for immediate growth after restoration of oxygen.</text>
</comment>
<keyword evidence="9" id="KW-0170">Cobalt</keyword>
<gene>
    <name evidence="14" type="ORF">METZ01_LOCUS420151</name>
</gene>
<proteinExistence type="inferred from homology"/>
<evidence type="ECO:0000259" key="13">
    <source>
        <dbReference type="Pfam" id="PF12637"/>
    </source>
</evidence>
<feature type="domain" description="TSCPD" evidence="13">
    <location>
        <begin position="1"/>
        <end position="80"/>
    </location>
</feature>